<dbReference type="Proteomes" id="UP000591131">
    <property type="component" value="Unassembled WGS sequence"/>
</dbReference>
<dbReference type="AlphaFoldDB" id="A0A7J6L5D7"/>
<dbReference type="EMBL" id="JAAPAO010000738">
    <property type="protein sequence ID" value="KAF4654390.1"/>
    <property type="molecule type" value="Genomic_DNA"/>
</dbReference>
<name>A0A7J6L5D7_PERCH</name>
<dbReference type="OrthoDB" id="427076at2759"/>
<evidence type="ECO:0000313" key="2">
    <source>
        <dbReference type="Proteomes" id="UP000591131"/>
    </source>
</evidence>
<proteinExistence type="predicted"/>
<evidence type="ECO:0000313" key="1">
    <source>
        <dbReference type="EMBL" id="KAF4654390.1"/>
    </source>
</evidence>
<sequence length="147" mass="16010">MAMEDGQLIPEEWEASAIGMAIPVVDPNGDSERVTAADTEDTIQEHDDSVKALGRLLRDQGDFQVACLESFGRATAGSASGERLLKEPAQLKTALNHICKLVGIELVTAEEAAEMFVANMNFASYVISANEFFRSLHRALDLEREIA</sequence>
<accession>A0A7J6L5D7</accession>
<reference evidence="1 2" key="1">
    <citation type="submission" date="2020-04" db="EMBL/GenBank/DDBJ databases">
        <title>Perkinsus chesapeaki whole genome sequence.</title>
        <authorList>
            <person name="Bogema D.R."/>
        </authorList>
    </citation>
    <scope>NUCLEOTIDE SEQUENCE [LARGE SCALE GENOMIC DNA]</scope>
    <source>
        <strain evidence="1">ATCC PRA-425</strain>
    </source>
</reference>
<comment type="caution">
    <text evidence="1">The sequence shown here is derived from an EMBL/GenBank/DDBJ whole genome shotgun (WGS) entry which is preliminary data.</text>
</comment>
<organism evidence="1 2">
    <name type="scientific">Perkinsus chesapeaki</name>
    <name type="common">Clam parasite</name>
    <name type="synonym">Perkinsus andrewsi</name>
    <dbReference type="NCBI Taxonomy" id="330153"/>
    <lineage>
        <taxon>Eukaryota</taxon>
        <taxon>Sar</taxon>
        <taxon>Alveolata</taxon>
        <taxon>Perkinsozoa</taxon>
        <taxon>Perkinsea</taxon>
        <taxon>Perkinsida</taxon>
        <taxon>Perkinsidae</taxon>
        <taxon>Perkinsus</taxon>
    </lineage>
</organism>
<keyword evidence="2" id="KW-1185">Reference proteome</keyword>
<gene>
    <name evidence="1" type="ORF">FOL47_009995</name>
</gene>
<protein>
    <submittedName>
        <fullName evidence="1">Uncharacterized protein</fullName>
    </submittedName>
</protein>